<evidence type="ECO:0000256" key="2">
    <source>
        <dbReference type="ARBA" id="ARBA00022737"/>
    </source>
</evidence>
<accession>A0A3M0C554</accession>
<dbReference type="SMART" id="SM00191">
    <property type="entry name" value="Int_alpha"/>
    <property type="match status" value="2"/>
</dbReference>
<sequence length="262" mass="27100">MMTQATQNSPQPFFTYYRFNGAEPVDKAGVSVASAGDIDGDGRADLIIGADLANRGGMDSGEAYLVTAMALAADAADGTTDSIIDLDNANEQTRSYQFIGTEAGDRAGISVASAGDVDGDGRDDLLIGANGASADAGEATLLLAADLAFTDAADGAEDGVIDLGTPAFISVLTGAPIVTGVDGVRERFFLDRAHAGSFTINNFNPGEDIIDARNIDISASDVSFTNFPSGIKDFAEFINNGVRQFIFFDATASVDTGDFLFS</sequence>
<name>A0A3M0C554_9PROT</name>
<evidence type="ECO:0000256" key="3">
    <source>
        <dbReference type="ARBA" id="ARBA00022801"/>
    </source>
</evidence>
<evidence type="ECO:0000256" key="4">
    <source>
        <dbReference type="ARBA" id="ARBA00023180"/>
    </source>
</evidence>
<dbReference type="SUPFAM" id="SSF69318">
    <property type="entry name" value="Integrin alpha N-terminal domain"/>
    <property type="match status" value="1"/>
</dbReference>
<dbReference type="GO" id="GO:0016787">
    <property type="term" value="F:hydrolase activity"/>
    <property type="evidence" value="ECO:0007669"/>
    <property type="project" value="UniProtKB-KW"/>
</dbReference>
<dbReference type="InterPro" id="IPR013519">
    <property type="entry name" value="Int_alpha_beta-p"/>
</dbReference>
<dbReference type="PANTHER" id="PTHR23221">
    <property type="entry name" value="GLYCOSYLPHOSPHATIDYLINOSITOL PHOSPHOLIPASE D"/>
    <property type="match status" value="1"/>
</dbReference>
<dbReference type="InParanoid" id="A0A3M0C554"/>
<proteinExistence type="predicted"/>
<organism evidence="5 6">
    <name type="scientific">Eilatimonas milleporae</name>
    <dbReference type="NCBI Taxonomy" id="911205"/>
    <lineage>
        <taxon>Bacteria</taxon>
        <taxon>Pseudomonadati</taxon>
        <taxon>Pseudomonadota</taxon>
        <taxon>Alphaproteobacteria</taxon>
        <taxon>Kordiimonadales</taxon>
        <taxon>Kordiimonadaceae</taxon>
        <taxon>Eilatimonas</taxon>
    </lineage>
</organism>
<reference evidence="5 6" key="1">
    <citation type="submission" date="2018-10" db="EMBL/GenBank/DDBJ databases">
        <title>Genomic Encyclopedia of Archaeal and Bacterial Type Strains, Phase II (KMG-II): from individual species to whole genera.</title>
        <authorList>
            <person name="Goeker M."/>
        </authorList>
    </citation>
    <scope>NUCLEOTIDE SEQUENCE [LARGE SCALE GENOMIC DNA]</scope>
    <source>
        <strain evidence="5 6">DSM 25217</strain>
    </source>
</reference>
<evidence type="ECO:0000313" key="6">
    <source>
        <dbReference type="Proteomes" id="UP000271227"/>
    </source>
</evidence>
<evidence type="ECO:0000313" key="5">
    <source>
        <dbReference type="EMBL" id="RMB04981.1"/>
    </source>
</evidence>
<dbReference type="OrthoDB" id="344301at2"/>
<dbReference type="Gene3D" id="2.130.10.130">
    <property type="entry name" value="Integrin alpha, N-terminal"/>
    <property type="match status" value="1"/>
</dbReference>
<gene>
    <name evidence="5" type="ORF">BXY39_2556</name>
</gene>
<dbReference type="Proteomes" id="UP000271227">
    <property type="component" value="Unassembled WGS sequence"/>
</dbReference>
<dbReference type="PANTHER" id="PTHR23221:SF7">
    <property type="entry name" value="PHOSPHATIDYLINOSITOL-GLYCAN-SPECIFIC PHOSPHOLIPASE D"/>
    <property type="match status" value="1"/>
</dbReference>
<evidence type="ECO:0000256" key="1">
    <source>
        <dbReference type="ARBA" id="ARBA00022729"/>
    </source>
</evidence>
<keyword evidence="2" id="KW-0677">Repeat</keyword>
<dbReference type="EMBL" id="REFR01000012">
    <property type="protein sequence ID" value="RMB04981.1"/>
    <property type="molecule type" value="Genomic_DNA"/>
</dbReference>
<keyword evidence="6" id="KW-1185">Reference proteome</keyword>
<protein>
    <submittedName>
        <fullName evidence="5">FG-GAP repeat protein</fullName>
    </submittedName>
</protein>
<comment type="caution">
    <text evidence="5">The sequence shown here is derived from an EMBL/GenBank/DDBJ whole genome shotgun (WGS) entry which is preliminary data.</text>
</comment>
<dbReference type="InterPro" id="IPR028994">
    <property type="entry name" value="Integrin_alpha_N"/>
</dbReference>
<dbReference type="InterPro" id="IPR013517">
    <property type="entry name" value="FG-GAP"/>
</dbReference>
<keyword evidence="4" id="KW-0325">Glycoprotein</keyword>
<keyword evidence="1" id="KW-0732">Signal</keyword>
<dbReference type="AlphaFoldDB" id="A0A3M0C554"/>
<keyword evidence="3" id="KW-0378">Hydrolase</keyword>
<dbReference type="Pfam" id="PF01839">
    <property type="entry name" value="FG-GAP"/>
    <property type="match status" value="2"/>
</dbReference>